<protein>
    <submittedName>
        <fullName evidence="2">Uncharacterized protein</fullName>
    </submittedName>
</protein>
<evidence type="ECO:0000313" key="3">
    <source>
        <dbReference type="Proteomes" id="UP001472677"/>
    </source>
</evidence>
<accession>A0ABR2B1P2</accession>
<keyword evidence="3" id="KW-1185">Reference proteome</keyword>
<feature type="transmembrane region" description="Helical" evidence="1">
    <location>
        <begin position="53"/>
        <end position="77"/>
    </location>
</feature>
<gene>
    <name evidence="2" type="ORF">V6N12_002123</name>
</gene>
<comment type="caution">
    <text evidence="2">The sequence shown here is derived from an EMBL/GenBank/DDBJ whole genome shotgun (WGS) entry which is preliminary data.</text>
</comment>
<reference evidence="2 3" key="1">
    <citation type="journal article" date="2024" name="G3 (Bethesda)">
        <title>Genome assembly of Hibiscus sabdariffa L. provides insights into metabolisms of medicinal natural products.</title>
        <authorList>
            <person name="Kim T."/>
        </authorList>
    </citation>
    <scope>NUCLEOTIDE SEQUENCE [LARGE SCALE GENOMIC DNA]</scope>
    <source>
        <strain evidence="2">TK-2024</strain>
        <tissue evidence="2">Old leaves</tissue>
    </source>
</reference>
<keyword evidence="1" id="KW-0812">Transmembrane</keyword>
<dbReference type="EMBL" id="JBBPBM010000211">
    <property type="protein sequence ID" value="KAK8500681.1"/>
    <property type="molecule type" value="Genomic_DNA"/>
</dbReference>
<evidence type="ECO:0000313" key="2">
    <source>
        <dbReference type="EMBL" id="KAK8500681.1"/>
    </source>
</evidence>
<organism evidence="2 3">
    <name type="scientific">Hibiscus sabdariffa</name>
    <name type="common">roselle</name>
    <dbReference type="NCBI Taxonomy" id="183260"/>
    <lineage>
        <taxon>Eukaryota</taxon>
        <taxon>Viridiplantae</taxon>
        <taxon>Streptophyta</taxon>
        <taxon>Embryophyta</taxon>
        <taxon>Tracheophyta</taxon>
        <taxon>Spermatophyta</taxon>
        <taxon>Magnoliopsida</taxon>
        <taxon>eudicotyledons</taxon>
        <taxon>Gunneridae</taxon>
        <taxon>Pentapetalae</taxon>
        <taxon>rosids</taxon>
        <taxon>malvids</taxon>
        <taxon>Malvales</taxon>
        <taxon>Malvaceae</taxon>
        <taxon>Malvoideae</taxon>
        <taxon>Hibiscus</taxon>
    </lineage>
</organism>
<sequence length="87" mass="9337">MSACLRAAWLTGGCCASRESDWPPLGGVLQHSRALRFPRLDVGLSRALRFPRLGVGLAAVLAFGAIWVLSCFASFSLTWCTGVELVL</sequence>
<proteinExistence type="predicted"/>
<keyword evidence="1" id="KW-1133">Transmembrane helix</keyword>
<keyword evidence="1" id="KW-0472">Membrane</keyword>
<dbReference type="Proteomes" id="UP001472677">
    <property type="component" value="Unassembled WGS sequence"/>
</dbReference>
<evidence type="ECO:0000256" key="1">
    <source>
        <dbReference type="SAM" id="Phobius"/>
    </source>
</evidence>
<name>A0ABR2B1P2_9ROSI</name>